<proteinExistence type="predicted"/>
<evidence type="ECO:0000313" key="2">
    <source>
        <dbReference type="Proteomes" id="UP000005808"/>
    </source>
</evidence>
<sequence>MHGVLSRELGACRLALAYGGAGQPEPAEDGAQHLGLDLAGAALGVFPMDQQAGPGGKGMQRLQGIVMCGTR</sequence>
<evidence type="ECO:0000313" key="1">
    <source>
        <dbReference type="EMBL" id="EHP41035.1"/>
    </source>
</evidence>
<dbReference type="EMBL" id="AHJE01000054">
    <property type="protein sequence ID" value="EHP41035.1"/>
    <property type="molecule type" value="Genomic_DNA"/>
</dbReference>
<gene>
    <name evidence="1" type="ORF">OR16_22493</name>
</gene>
<name>H1S919_9BURK</name>
<dbReference type="Proteomes" id="UP000005808">
    <property type="component" value="Unassembled WGS sequence"/>
</dbReference>
<organism evidence="1 2">
    <name type="scientific">Cupriavidus basilensis OR16</name>
    <dbReference type="NCBI Taxonomy" id="1127483"/>
    <lineage>
        <taxon>Bacteria</taxon>
        <taxon>Pseudomonadati</taxon>
        <taxon>Pseudomonadota</taxon>
        <taxon>Betaproteobacteria</taxon>
        <taxon>Burkholderiales</taxon>
        <taxon>Burkholderiaceae</taxon>
        <taxon>Cupriavidus</taxon>
    </lineage>
</organism>
<dbReference type="AlphaFoldDB" id="H1S919"/>
<accession>H1S919</accession>
<protein>
    <submittedName>
        <fullName evidence="1">Uncharacterized protein</fullName>
    </submittedName>
</protein>
<comment type="caution">
    <text evidence="1">The sequence shown here is derived from an EMBL/GenBank/DDBJ whole genome shotgun (WGS) entry which is preliminary data.</text>
</comment>
<reference evidence="1 2" key="1">
    <citation type="journal article" date="2012" name="J. Bacteriol.">
        <title>De Novo Genome Project of Cupriavidus basilensis OR16.</title>
        <authorList>
            <person name="Cserhati M."/>
            <person name="Kriszt B."/>
            <person name="Szoboszlay S."/>
            <person name="Toth A."/>
            <person name="Szabo I."/>
            <person name="Tancsics A."/>
            <person name="Nagy I."/>
            <person name="Horvath B."/>
            <person name="Nagy I."/>
            <person name="Kukolya J."/>
        </authorList>
    </citation>
    <scope>NUCLEOTIDE SEQUENCE [LARGE SCALE GENOMIC DNA]</scope>
    <source>
        <strain evidence="1 2">OR16</strain>
    </source>
</reference>